<dbReference type="EMBL" id="CP142149">
    <property type="protein sequence ID" value="WSE31580.1"/>
    <property type="molecule type" value="Genomic_DNA"/>
</dbReference>
<name>A0ABZ1IAZ7_9PSEU</name>
<dbReference type="PIRSF" id="PIRSF015582">
    <property type="entry name" value="Cit_lyase_B"/>
    <property type="match status" value="1"/>
</dbReference>
<dbReference type="Gene3D" id="3.20.20.60">
    <property type="entry name" value="Phosphoenolpyruvate-binding domains"/>
    <property type="match status" value="1"/>
</dbReference>
<accession>A0ABZ1IAZ7</accession>
<sequence>MTRSWLFCPGDRPDRLPKAAAVADVVVADLEDAVAPAAKAEARAAVAQWLRSRPDLAPRTWVRVNNDRDLGADLDALAGLGTAGVVLPKAELTSVAEVAARTDAAVFALVETARGLQELPDLARHPAVTRLGLGEYDLTTELGADPPRLGVNTGPLGWARAQVVVAAAAAGLAPPPAAVSADLDDPAGFRADTLALQGAGFGGRLCIHPTQVALTHDVLVPTEEEVTHAQDVLRATEHTGVAVVAGRMVDAAVVRRARRVLALAAAPRESPIG</sequence>
<evidence type="ECO:0000256" key="1">
    <source>
        <dbReference type="ARBA" id="ARBA00001946"/>
    </source>
</evidence>
<reference evidence="5 6" key="1">
    <citation type="journal article" date="2015" name="Int. J. Syst. Evol. Microbiol.">
        <title>Amycolatopsis rhabdoformis sp. nov., an actinomycete isolated from a tropical forest soil.</title>
        <authorList>
            <person name="Souza W.R."/>
            <person name="Silva R.E."/>
            <person name="Goodfellow M."/>
            <person name="Busarakam K."/>
            <person name="Figueiro F.S."/>
            <person name="Ferreira D."/>
            <person name="Rodrigues-Filho E."/>
            <person name="Moraes L.A.B."/>
            <person name="Zucchi T.D."/>
        </authorList>
    </citation>
    <scope>NUCLEOTIDE SEQUENCE [LARGE SCALE GENOMIC DNA]</scope>
    <source>
        <strain evidence="5 6">NCIMB 14900</strain>
    </source>
</reference>
<dbReference type="PANTHER" id="PTHR32308">
    <property type="entry name" value="LYASE BETA SUBUNIT, PUTATIVE (AFU_ORTHOLOGUE AFUA_4G13030)-RELATED"/>
    <property type="match status" value="1"/>
</dbReference>
<evidence type="ECO:0000256" key="2">
    <source>
        <dbReference type="ARBA" id="ARBA00022723"/>
    </source>
</evidence>
<proteinExistence type="predicted"/>
<evidence type="ECO:0000256" key="3">
    <source>
        <dbReference type="ARBA" id="ARBA00022842"/>
    </source>
</evidence>
<dbReference type="PANTHER" id="PTHR32308:SF0">
    <property type="entry name" value="HPCH_HPAI ALDOLASE_CITRATE LYASE DOMAIN-CONTAINING PROTEIN"/>
    <property type="match status" value="1"/>
</dbReference>
<evidence type="ECO:0000259" key="4">
    <source>
        <dbReference type="Pfam" id="PF03328"/>
    </source>
</evidence>
<evidence type="ECO:0000313" key="5">
    <source>
        <dbReference type="EMBL" id="WSE31580.1"/>
    </source>
</evidence>
<comment type="cofactor">
    <cofactor evidence="1">
        <name>Mg(2+)</name>
        <dbReference type="ChEBI" id="CHEBI:18420"/>
    </cofactor>
</comment>
<keyword evidence="2" id="KW-0479">Metal-binding</keyword>
<dbReference type="RefSeq" id="WP_326834387.1">
    <property type="nucleotide sequence ID" value="NZ_CP142149.1"/>
</dbReference>
<dbReference type="Proteomes" id="UP001330812">
    <property type="component" value="Chromosome"/>
</dbReference>
<dbReference type="InterPro" id="IPR005000">
    <property type="entry name" value="Aldolase/citrate-lyase_domain"/>
</dbReference>
<gene>
    <name evidence="5" type="ORF">VSH64_05590</name>
</gene>
<keyword evidence="6" id="KW-1185">Reference proteome</keyword>
<dbReference type="InterPro" id="IPR011206">
    <property type="entry name" value="Citrate_lyase_beta/mcl1/mcl2"/>
</dbReference>
<dbReference type="InterPro" id="IPR015813">
    <property type="entry name" value="Pyrv/PenolPyrv_kinase-like_dom"/>
</dbReference>
<dbReference type="Pfam" id="PF03328">
    <property type="entry name" value="HpcH_HpaI"/>
    <property type="match status" value="1"/>
</dbReference>
<keyword evidence="5" id="KW-0456">Lyase</keyword>
<dbReference type="InterPro" id="IPR040442">
    <property type="entry name" value="Pyrv_kinase-like_dom_sf"/>
</dbReference>
<keyword evidence="3" id="KW-0460">Magnesium</keyword>
<protein>
    <submittedName>
        <fullName evidence="5">Aldolase/citrate lyase family protein</fullName>
    </submittedName>
</protein>
<dbReference type="GO" id="GO:0016829">
    <property type="term" value="F:lyase activity"/>
    <property type="evidence" value="ECO:0007669"/>
    <property type="project" value="UniProtKB-KW"/>
</dbReference>
<organism evidence="5 6">
    <name type="scientific">Amycolatopsis rhabdoformis</name>
    <dbReference type="NCBI Taxonomy" id="1448059"/>
    <lineage>
        <taxon>Bacteria</taxon>
        <taxon>Bacillati</taxon>
        <taxon>Actinomycetota</taxon>
        <taxon>Actinomycetes</taxon>
        <taxon>Pseudonocardiales</taxon>
        <taxon>Pseudonocardiaceae</taxon>
        <taxon>Amycolatopsis</taxon>
    </lineage>
</organism>
<dbReference type="SUPFAM" id="SSF51621">
    <property type="entry name" value="Phosphoenolpyruvate/pyruvate domain"/>
    <property type="match status" value="1"/>
</dbReference>
<feature type="domain" description="HpcH/HpaI aldolase/citrate lyase" evidence="4">
    <location>
        <begin position="3"/>
        <end position="209"/>
    </location>
</feature>
<evidence type="ECO:0000313" key="6">
    <source>
        <dbReference type="Proteomes" id="UP001330812"/>
    </source>
</evidence>